<feature type="non-terminal residue" evidence="13">
    <location>
        <position position="534"/>
    </location>
</feature>
<evidence type="ECO:0000259" key="12">
    <source>
        <dbReference type="Pfam" id="PF13793"/>
    </source>
</evidence>
<evidence type="ECO:0000256" key="7">
    <source>
        <dbReference type="ARBA" id="ARBA00022777"/>
    </source>
</evidence>
<dbReference type="InterPro" id="IPR014729">
    <property type="entry name" value="Rossmann-like_a/b/a_fold"/>
</dbReference>
<dbReference type="GO" id="GO:0006015">
    <property type="term" value="P:5-phosphoribose 1-diphosphate biosynthetic process"/>
    <property type="evidence" value="ECO:0007669"/>
    <property type="project" value="TreeGrafter"/>
</dbReference>
<evidence type="ECO:0000256" key="8">
    <source>
        <dbReference type="ARBA" id="ARBA00022840"/>
    </source>
</evidence>
<dbReference type="SMART" id="SM01400">
    <property type="entry name" value="Pribosyltran_N"/>
    <property type="match status" value="1"/>
</dbReference>
<dbReference type="InterPro" id="IPR000836">
    <property type="entry name" value="PRTase_dom"/>
</dbReference>
<dbReference type="GO" id="GO:0006164">
    <property type="term" value="P:purine nucleotide biosynthetic process"/>
    <property type="evidence" value="ECO:0007669"/>
    <property type="project" value="TreeGrafter"/>
</dbReference>
<dbReference type="PANTHER" id="PTHR10210:SF57">
    <property type="entry name" value="RIBOSE-PHOSPHATE DIPHOSPHOKINASE"/>
    <property type="match status" value="1"/>
</dbReference>
<dbReference type="GO" id="GO:0009156">
    <property type="term" value="P:ribonucleoside monophosphate biosynthetic process"/>
    <property type="evidence" value="ECO:0007669"/>
    <property type="project" value="InterPro"/>
</dbReference>
<dbReference type="AlphaFoldDB" id="A0A9N8ZLW2"/>
<organism evidence="13 14">
    <name type="scientific">Acaulospora morrowiae</name>
    <dbReference type="NCBI Taxonomy" id="94023"/>
    <lineage>
        <taxon>Eukaryota</taxon>
        <taxon>Fungi</taxon>
        <taxon>Fungi incertae sedis</taxon>
        <taxon>Mucoromycota</taxon>
        <taxon>Glomeromycotina</taxon>
        <taxon>Glomeromycetes</taxon>
        <taxon>Diversisporales</taxon>
        <taxon>Acaulosporaceae</taxon>
        <taxon>Acaulospora</taxon>
    </lineage>
</organism>
<feature type="domain" description="Ribose-phosphate pyrophosphokinase N-terminal" evidence="12">
    <location>
        <begin position="160"/>
        <end position="267"/>
    </location>
</feature>
<evidence type="ECO:0000256" key="6">
    <source>
        <dbReference type="ARBA" id="ARBA00022741"/>
    </source>
</evidence>
<dbReference type="PRINTS" id="PR01438">
    <property type="entry name" value="UNVRSLSTRESS"/>
</dbReference>
<evidence type="ECO:0000256" key="2">
    <source>
        <dbReference type="ARBA" id="ARBA00013247"/>
    </source>
</evidence>
<dbReference type="InterPro" id="IPR029099">
    <property type="entry name" value="Pribosyltran_N"/>
</dbReference>
<dbReference type="Gene3D" id="3.40.50.620">
    <property type="entry name" value="HUPs"/>
    <property type="match status" value="1"/>
</dbReference>
<dbReference type="InterPro" id="IPR029057">
    <property type="entry name" value="PRTase-like"/>
</dbReference>
<dbReference type="Gene3D" id="3.40.50.2020">
    <property type="match status" value="3"/>
</dbReference>
<keyword evidence="14" id="KW-1185">Reference proteome</keyword>
<reference evidence="13" key="1">
    <citation type="submission" date="2021-06" db="EMBL/GenBank/DDBJ databases">
        <authorList>
            <person name="Kallberg Y."/>
            <person name="Tangrot J."/>
            <person name="Rosling A."/>
        </authorList>
    </citation>
    <scope>NUCLEOTIDE SEQUENCE</scope>
    <source>
        <strain evidence="13">CL551</strain>
    </source>
</reference>
<proteinExistence type="inferred from homology"/>
<evidence type="ECO:0000256" key="3">
    <source>
        <dbReference type="ARBA" id="ARBA00022679"/>
    </source>
</evidence>
<dbReference type="InterPro" id="IPR000842">
    <property type="entry name" value="PRib_PP_synth_CS"/>
</dbReference>
<dbReference type="CDD" id="cd23659">
    <property type="entry name" value="USP_At3g01520-like"/>
    <property type="match status" value="1"/>
</dbReference>
<dbReference type="Pfam" id="PF13793">
    <property type="entry name" value="Pribosyltran_N"/>
    <property type="match status" value="1"/>
</dbReference>
<dbReference type="Pfam" id="PF14572">
    <property type="entry name" value="Pribosyl_synth"/>
    <property type="match status" value="1"/>
</dbReference>
<dbReference type="GO" id="GO:0004749">
    <property type="term" value="F:ribose phosphate diphosphokinase activity"/>
    <property type="evidence" value="ECO:0007669"/>
    <property type="project" value="UniProtKB-EC"/>
</dbReference>
<dbReference type="InterPro" id="IPR006015">
    <property type="entry name" value="Universal_stress_UspA"/>
</dbReference>
<dbReference type="SUPFAM" id="SSF53271">
    <property type="entry name" value="PRTase-like"/>
    <property type="match status" value="2"/>
</dbReference>
<gene>
    <name evidence="13" type="ORF">AMORRO_LOCUS3211</name>
</gene>
<feature type="domain" description="UspA" evidence="11">
    <location>
        <begin position="5"/>
        <end position="155"/>
    </location>
</feature>
<dbReference type="SUPFAM" id="SSF52402">
    <property type="entry name" value="Adenine nucleotide alpha hydrolases-like"/>
    <property type="match status" value="1"/>
</dbReference>
<dbReference type="FunFam" id="3.40.50.2020:FF:000007">
    <property type="entry name" value="Ribose-phosphate pyrophosphokinase"/>
    <property type="match status" value="1"/>
</dbReference>
<dbReference type="NCBIfam" id="TIGR01251">
    <property type="entry name" value="ribP_PPkin"/>
    <property type="match status" value="1"/>
</dbReference>
<evidence type="ECO:0000313" key="13">
    <source>
        <dbReference type="EMBL" id="CAG8500114.1"/>
    </source>
</evidence>
<name>A0A9N8ZLW2_9GLOM</name>
<accession>A0A9N8ZLW2</accession>
<evidence type="ECO:0000256" key="5">
    <source>
        <dbReference type="ARBA" id="ARBA00022727"/>
    </source>
</evidence>
<evidence type="ECO:0000259" key="11">
    <source>
        <dbReference type="Pfam" id="PF00582"/>
    </source>
</evidence>
<dbReference type="PROSITE" id="PS00114">
    <property type="entry name" value="PRPP_SYNTHASE"/>
    <property type="match status" value="1"/>
</dbReference>
<evidence type="ECO:0000256" key="10">
    <source>
        <dbReference type="ARBA" id="ARBA00049535"/>
    </source>
</evidence>
<dbReference type="InterPro" id="IPR006016">
    <property type="entry name" value="UspA"/>
</dbReference>
<dbReference type="Pfam" id="PF00582">
    <property type="entry name" value="Usp"/>
    <property type="match status" value="1"/>
</dbReference>
<keyword evidence="4" id="KW-0479">Metal-binding</keyword>
<dbReference type="GO" id="GO:0000287">
    <property type="term" value="F:magnesium ion binding"/>
    <property type="evidence" value="ECO:0007669"/>
    <property type="project" value="InterPro"/>
</dbReference>
<evidence type="ECO:0000256" key="4">
    <source>
        <dbReference type="ARBA" id="ARBA00022723"/>
    </source>
</evidence>
<dbReference type="PANTHER" id="PTHR10210">
    <property type="entry name" value="RIBOSE-PHOSPHATE DIPHOSPHOKINASE FAMILY MEMBER"/>
    <property type="match status" value="1"/>
</dbReference>
<keyword evidence="5" id="KW-0545">Nucleotide biosynthesis</keyword>
<dbReference type="InterPro" id="IPR005946">
    <property type="entry name" value="Rib-P_diPkinase"/>
</dbReference>
<dbReference type="EMBL" id="CAJVPV010001511">
    <property type="protein sequence ID" value="CAG8500114.1"/>
    <property type="molecule type" value="Genomic_DNA"/>
</dbReference>
<dbReference type="GO" id="GO:0005737">
    <property type="term" value="C:cytoplasm"/>
    <property type="evidence" value="ECO:0007669"/>
    <property type="project" value="TreeGrafter"/>
</dbReference>
<evidence type="ECO:0000256" key="9">
    <source>
        <dbReference type="ARBA" id="ARBA00022842"/>
    </source>
</evidence>
<dbReference type="CDD" id="cd06223">
    <property type="entry name" value="PRTases_typeI"/>
    <property type="match status" value="1"/>
</dbReference>
<evidence type="ECO:0000313" key="14">
    <source>
        <dbReference type="Proteomes" id="UP000789342"/>
    </source>
</evidence>
<dbReference type="GO" id="GO:0005524">
    <property type="term" value="F:ATP binding"/>
    <property type="evidence" value="ECO:0007669"/>
    <property type="project" value="UniProtKB-KW"/>
</dbReference>
<dbReference type="Proteomes" id="UP000789342">
    <property type="component" value="Unassembled WGS sequence"/>
</dbReference>
<comment type="catalytic activity">
    <reaction evidence="10">
        <text>D-ribose 5-phosphate + ATP = 5-phospho-alpha-D-ribose 1-diphosphate + AMP + H(+)</text>
        <dbReference type="Rhea" id="RHEA:15609"/>
        <dbReference type="ChEBI" id="CHEBI:15378"/>
        <dbReference type="ChEBI" id="CHEBI:30616"/>
        <dbReference type="ChEBI" id="CHEBI:58017"/>
        <dbReference type="ChEBI" id="CHEBI:78346"/>
        <dbReference type="ChEBI" id="CHEBI:456215"/>
        <dbReference type="EC" id="2.7.6.1"/>
    </reaction>
</comment>
<comment type="caution">
    <text evidence="13">The sequence shown here is derived from an EMBL/GenBank/DDBJ whole genome shotgun (WGS) entry which is preliminary data.</text>
</comment>
<dbReference type="FunFam" id="3.40.50.2020:FF:000043">
    <property type="entry name" value="Ribose-phosphate pyrophosphokinase 1"/>
    <property type="match status" value="1"/>
</dbReference>
<evidence type="ECO:0000256" key="1">
    <source>
        <dbReference type="ARBA" id="ARBA00006478"/>
    </source>
</evidence>
<dbReference type="OrthoDB" id="413572at2759"/>
<protein>
    <recommendedName>
        <fullName evidence="2">ribose-phosphate diphosphokinase</fullName>
        <ecNumber evidence="2">2.7.6.1</ecNumber>
    </recommendedName>
</protein>
<dbReference type="EC" id="2.7.6.1" evidence="2"/>
<keyword evidence="7" id="KW-0418">Kinase</keyword>
<dbReference type="GO" id="GO:0016301">
    <property type="term" value="F:kinase activity"/>
    <property type="evidence" value="ECO:0007669"/>
    <property type="project" value="UniProtKB-KW"/>
</dbReference>
<keyword evidence="6" id="KW-0547">Nucleotide-binding</keyword>
<sequence length="534" mass="59682">MSRQRKIVVALDPYSAEARYTVDWIIDNFLRPERDHVHLVTALSLNSDFDSTELGINVNYVAEYVTSLEEDAEQKAREEMQRFVDKLKEANIDSKIIIIKSKDDTRNIIVDYTEKERADVLVMGSRDLSMWKRLFLGSFSDFCHQNAHCPVLIVKVMRNVKVFSGSSHPELAELVCEKLGIPLASVVLKKFKCSIRNEDVFIIQSGSKHINDHLMELLIMISACKGASASRITAVMPYFPYSKQSKKKRYRGAITAKMVANLLSVAGVDHIITMDLHASQMQGFFNKPVDNLFAEPSIVKWIQDSVPEYTNGVVVSKNSGGVKRSLSCIIPTRVTSLADRLKIDFALIHNDRTRGSHNTCCNLNISETSKNKSTDENNNNSKINGNCIITSIIDGGLNDNENEGECHSCGASTATTNETSLEEADTNSRTITLVGDVAGKVVFILDDMIDKAGSYIAAADHLMKKCKAKRVYVICTHGLFNDECLKEMERCNSIYKLVITNTFPIPLEDNFQITKLVVIDVSVVLAESIRRIHN</sequence>
<keyword evidence="9" id="KW-0460">Magnesium</keyword>
<comment type="similarity">
    <text evidence="1">Belongs to the ribose-phosphate pyrophosphokinase family.</text>
</comment>
<keyword evidence="8" id="KW-0067">ATP-binding</keyword>
<dbReference type="GO" id="GO:0002189">
    <property type="term" value="C:ribose phosphate diphosphokinase complex"/>
    <property type="evidence" value="ECO:0007669"/>
    <property type="project" value="UniProtKB-ARBA"/>
</dbReference>
<keyword evidence="3" id="KW-0808">Transferase</keyword>